<keyword evidence="7" id="KW-0539">Nucleus</keyword>
<evidence type="ECO:0000313" key="10">
    <source>
        <dbReference type="Proteomes" id="UP001162156"/>
    </source>
</evidence>
<comment type="similarity">
    <text evidence="3">Belongs to the HARBI1 family.</text>
</comment>
<protein>
    <recommendedName>
        <fullName evidence="8">DDE Tnp4 domain-containing protein</fullName>
    </recommendedName>
</protein>
<dbReference type="InterPro" id="IPR045249">
    <property type="entry name" value="HARBI1-like"/>
</dbReference>
<comment type="subcellular location">
    <subcellularLocation>
        <location evidence="2">Nucleus</location>
    </subcellularLocation>
</comment>
<dbReference type="AlphaFoldDB" id="A0AAV8WLR4"/>
<evidence type="ECO:0000313" key="9">
    <source>
        <dbReference type="EMBL" id="KAJ8927409.1"/>
    </source>
</evidence>
<feature type="domain" description="DDE Tnp4" evidence="8">
    <location>
        <begin position="149"/>
        <end position="309"/>
    </location>
</feature>
<evidence type="ECO:0000256" key="2">
    <source>
        <dbReference type="ARBA" id="ARBA00004123"/>
    </source>
</evidence>
<accession>A0AAV8WLR4</accession>
<keyword evidence="4" id="KW-0540">Nuclease</keyword>
<proteinExistence type="inferred from homology"/>
<evidence type="ECO:0000256" key="3">
    <source>
        <dbReference type="ARBA" id="ARBA00006958"/>
    </source>
</evidence>
<evidence type="ECO:0000256" key="1">
    <source>
        <dbReference type="ARBA" id="ARBA00001968"/>
    </source>
</evidence>
<organism evidence="9 10">
    <name type="scientific">Rhamnusium bicolor</name>
    <dbReference type="NCBI Taxonomy" id="1586634"/>
    <lineage>
        <taxon>Eukaryota</taxon>
        <taxon>Metazoa</taxon>
        <taxon>Ecdysozoa</taxon>
        <taxon>Arthropoda</taxon>
        <taxon>Hexapoda</taxon>
        <taxon>Insecta</taxon>
        <taxon>Pterygota</taxon>
        <taxon>Neoptera</taxon>
        <taxon>Endopterygota</taxon>
        <taxon>Coleoptera</taxon>
        <taxon>Polyphaga</taxon>
        <taxon>Cucujiformia</taxon>
        <taxon>Chrysomeloidea</taxon>
        <taxon>Cerambycidae</taxon>
        <taxon>Lepturinae</taxon>
        <taxon>Rhagiini</taxon>
        <taxon>Rhamnusium</taxon>
    </lineage>
</organism>
<evidence type="ECO:0000256" key="4">
    <source>
        <dbReference type="ARBA" id="ARBA00022722"/>
    </source>
</evidence>
<gene>
    <name evidence="9" type="ORF">NQ314_020128</name>
</gene>
<evidence type="ECO:0000256" key="5">
    <source>
        <dbReference type="ARBA" id="ARBA00022723"/>
    </source>
</evidence>
<dbReference type="InterPro" id="IPR027806">
    <property type="entry name" value="HARBI1_dom"/>
</dbReference>
<comment type="cofactor">
    <cofactor evidence="1">
        <name>a divalent metal cation</name>
        <dbReference type="ChEBI" id="CHEBI:60240"/>
    </cofactor>
</comment>
<comment type="caution">
    <text evidence="9">The sequence shown here is derived from an EMBL/GenBank/DDBJ whole genome shotgun (WGS) entry which is preliminary data.</text>
</comment>
<dbReference type="EMBL" id="JANEYF010005662">
    <property type="protein sequence ID" value="KAJ8927409.1"/>
    <property type="molecule type" value="Genomic_DNA"/>
</dbReference>
<evidence type="ECO:0000256" key="7">
    <source>
        <dbReference type="ARBA" id="ARBA00023242"/>
    </source>
</evidence>
<dbReference type="Pfam" id="PF13359">
    <property type="entry name" value="DDE_Tnp_4"/>
    <property type="match status" value="1"/>
</dbReference>
<name>A0AAV8WLR4_9CUCU</name>
<keyword evidence="6" id="KW-0378">Hydrolase</keyword>
<sequence>MAAIEALENAENLPQRRRLLPREPFDELQEHQFVKLYRLTKEAASNLIDTLQPHMQAPSRLSDLSIERKVLTALRFFGSGSYQSDIGCHVNHAVSQASVSRCIEEVSRALNLPGIFNRYVHLPENIQELTRVRNSFYEKHNFPGVAGCVDCTHIAIYPPNINHDMYNEAIYVNRKSYHSINVQLMCDVNLKILNVNARFPGSTNDSFIWNNSNALEYMRNIHRNGHTSFYLLGDSGYALRPWMMTPVPDAAPGSPEERFNERHRSTRYTIERCNGVLKLRFRCLLKHRTLHYKSEKCSYIINACTVLHNICIDHNIPPVEIGQDVGDHYLGEIDFGMYLPARLDENNPAGRINPELAAGRRVQQIVIRNHFA</sequence>
<dbReference type="GO" id="GO:0005634">
    <property type="term" value="C:nucleus"/>
    <property type="evidence" value="ECO:0007669"/>
    <property type="project" value="UniProtKB-SubCell"/>
</dbReference>
<keyword evidence="5" id="KW-0479">Metal-binding</keyword>
<dbReference type="GO" id="GO:0046872">
    <property type="term" value="F:metal ion binding"/>
    <property type="evidence" value="ECO:0007669"/>
    <property type="project" value="UniProtKB-KW"/>
</dbReference>
<dbReference type="Proteomes" id="UP001162156">
    <property type="component" value="Unassembled WGS sequence"/>
</dbReference>
<dbReference type="GO" id="GO:0016787">
    <property type="term" value="F:hydrolase activity"/>
    <property type="evidence" value="ECO:0007669"/>
    <property type="project" value="UniProtKB-KW"/>
</dbReference>
<keyword evidence="10" id="KW-1185">Reference proteome</keyword>
<evidence type="ECO:0000256" key="6">
    <source>
        <dbReference type="ARBA" id="ARBA00022801"/>
    </source>
</evidence>
<dbReference type="PANTHER" id="PTHR22930">
    <property type="match status" value="1"/>
</dbReference>
<reference evidence="9" key="1">
    <citation type="journal article" date="2023" name="Insect Mol. Biol.">
        <title>Genome sequencing provides insights into the evolution of gene families encoding plant cell wall-degrading enzymes in longhorned beetles.</title>
        <authorList>
            <person name="Shin N.R."/>
            <person name="Okamura Y."/>
            <person name="Kirsch R."/>
            <person name="Pauchet Y."/>
        </authorList>
    </citation>
    <scope>NUCLEOTIDE SEQUENCE</scope>
    <source>
        <strain evidence="9">RBIC_L_NR</strain>
    </source>
</reference>
<evidence type="ECO:0000259" key="8">
    <source>
        <dbReference type="Pfam" id="PF13359"/>
    </source>
</evidence>
<dbReference type="GO" id="GO:0004518">
    <property type="term" value="F:nuclease activity"/>
    <property type="evidence" value="ECO:0007669"/>
    <property type="project" value="UniProtKB-KW"/>
</dbReference>
<dbReference type="PANTHER" id="PTHR22930:SF289">
    <property type="entry name" value="DDE TNP4 DOMAIN-CONTAINING PROTEIN-RELATED"/>
    <property type="match status" value="1"/>
</dbReference>